<dbReference type="Pfam" id="PF01443">
    <property type="entry name" value="Viral_helicase1"/>
    <property type="match status" value="1"/>
</dbReference>
<feature type="domain" description="TrwC relaxase" evidence="3">
    <location>
        <begin position="3"/>
        <end position="81"/>
    </location>
</feature>
<dbReference type="InterPro" id="IPR027417">
    <property type="entry name" value="P-loop_NTPase"/>
</dbReference>
<dbReference type="PANTHER" id="PTHR43788">
    <property type="entry name" value="DNA2/NAM7 HELICASE FAMILY MEMBER"/>
    <property type="match status" value="1"/>
</dbReference>
<feature type="compositionally biased region" description="Basic residues" evidence="1">
    <location>
        <begin position="68"/>
        <end position="77"/>
    </location>
</feature>
<protein>
    <recommendedName>
        <fullName evidence="6">AAA+ ATPase domain-containing protein</fullName>
    </recommendedName>
</protein>
<organism evidence="4 5">
    <name type="scientific">Oleomonas cavernae</name>
    <dbReference type="NCBI Taxonomy" id="2320859"/>
    <lineage>
        <taxon>Bacteria</taxon>
        <taxon>Pseudomonadati</taxon>
        <taxon>Pseudomonadota</taxon>
        <taxon>Alphaproteobacteria</taxon>
        <taxon>Acetobacterales</taxon>
        <taxon>Acetobacteraceae</taxon>
        <taxon>Oleomonas</taxon>
    </lineage>
</organism>
<reference evidence="4 5" key="1">
    <citation type="submission" date="2018-09" db="EMBL/GenBank/DDBJ databases">
        <authorList>
            <person name="Zhu H."/>
        </authorList>
    </citation>
    <scope>NUCLEOTIDE SEQUENCE [LARGE SCALE GENOMIC DNA]</scope>
    <source>
        <strain evidence="4 5">K1W22B-8</strain>
    </source>
</reference>
<sequence>MLYDFQREAGSVYRLTLARELRTRLGVEILPGKDGLFEIAGVPERVISALSKRRGEIDEHASAARRGVQQRRNRRPKGSIDETTQRLVWRDEVIAQGYSPDGIVRDAVGRQSTPRPLPDWTALADAATATDSCPAKREVRQRINEALVGFDLGGAEPQALQRQVLARHFIDLEIEGDRRSASYSTQAVIEAERSITRIGPRIAARPDRRLALGQVEQALQGTTCDVEQSRAVRAATAGQDLAVIEGPAGAGKSTLLRPIIQAYRDAGYAPIVTAPAWKVAEALGEAVETPYEVLATLVGKNARPSHRIGPASVVIVDEAGMVGARTMGSLLGEVERAGAKIILVGDRQQLKPVEAGPALSLLMDHIPAACHTELREVRRQHSVGERVQALRWRAQSPDAAMDAIEHARANKTWHGVETAQATIDTAVTLWAGLERDDEHAVVLARSNAEARAINERIRKLRREAGEIADTDHLAVAADQSGTLFELALARGDRVRITRKIAGKSLINGTEGTIREVKSDTDGMLTITLMVDDEIISVTHKDLRDPVSGGIKLAHAYAATVHSAQGATVDHTIIVAASGTRRWDANLAYVAASRHRAQCHWVVNEAPCRTSKNGQDPTEQEVMMRMATDLARPAEKASALARIELLMRQRDDEAAAIAAERPDSLNFLGKVLEDRYQDKVARALQIVVANLQNLVSSLREAIEKLRPTPARSPGLQQGIQPRARARDDDER</sequence>
<dbReference type="Pfam" id="PF08751">
    <property type="entry name" value="TrwC"/>
    <property type="match status" value="1"/>
</dbReference>
<evidence type="ECO:0008006" key="6">
    <source>
        <dbReference type="Google" id="ProtNLM"/>
    </source>
</evidence>
<feature type="domain" description="(+)RNA virus helicase C-terminal" evidence="2">
    <location>
        <begin position="551"/>
        <end position="599"/>
    </location>
</feature>
<evidence type="ECO:0000313" key="5">
    <source>
        <dbReference type="Proteomes" id="UP000284605"/>
    </source>
</evidence>
<dbReference type="CDD" id="cd18809">
    <property type="entry name" value="SF1_C_RecD"/>
    <property type="match status" value="1"/>
</dbReference>
<comment type="caution">
    <text evidence="4">The sequence shown here is derived from an EMBL/GenBank/DDBJ whole genome shotgun (WGS) entry which is preliminary data.</text>
</comment>
<gene>
    <name evidence="4" type="ORF">D3874_04810</name>
</gene>
<dbReference type="OrthoDB" id="1826980at2"/>
<evidence type="ECO:0000259" key="2">
    <source>
        <dbReference type="Pfam" id="PF01443"/>
    </source>
</evidence>
<dbReference type="SUPFAM" id="SSF52540">
    <property type="entry name" value="P-loop containing nucleoside triphosphate hydrolases"/>
    <property type="match status" value="2"/>
</dbReference>
<dbReference type="EMBL" id="QYUK01000011">
    <property type="protein sequence ID" value="RJF86430.1"/>
    <property type="molecule type" value="Genomic_DNA"/>
</dbReference>
<evidence type="ECO:0000259" key="3">
    <source>
        <dbReference type="Pfam" id="PF08751"/>
    </source>
</evidence>
<evidence type="ECO:0000313" key="4">
    <source>
        <dbReference type="EMBL" id="RJF86430.1"/>
    </source>
</evidence>
<dbReference type="SUPFAM" id="SSF55464">
    <property type="entry name" value="Origin of replication-binding domain, RBD-like"/>
    <property type="match status" value="1"/>
</dbReference>
<dbReference type="Pfam" id="PF13604">
    <property type="entry name" value="AAA_30"/>
    <property type="match status" value="1"/>
</dbReference>
<accession>A0A418W8T0</accession>
<proteinExistence type="predicted"/>
<dbReference type="InterPro" id="IPR014862">
    <property type="entry name" value="TrwC"/>
</dbReference>
<dbReference type="InterPro" id="IPR050534">
    <property type="entry name" value="Coronavir_polyprotein_1ab"/>
</dbReference>
<feature type="region of interest" description="Disordered" evidence="1">
    <location>
        <begin position="58"/>
        <end position="80"/>
    </location>
</feature>
<keyword evidence="5" id="KW-1185">Reference proteome</keyword>
<dbReference type="InterPro" id="IPR027351">
    <property type="entry name" value="(+)RNA_virus_helicase_core_dom"/>
</dbReference>
<dbReference type="Proteomes" id="UP000284605">
    <property type="component" value="Unassembled WGS sequence"/>
</dbReference>
<evidence type="ECO:0000256" key="1">
    <source>
        <dbReference type="SAM" id="MobiDB-lite"/>
    </source>
</evidence>
<dbReference type="Gene3D" id="2.30.30.940">
    <property type="match status" value="1"/>
</dbReference>
<dbReference type="AlphaFoldDB" id="A0A418W8T0"/>
<dbReference type="Gene3D" id="3.40.50.300">
    <property type="entry name" value="P-loop containing nucleotide triphosphate hydrolases"/>
    <property type="match status" value="2"/>
</dbReference>
<dbReference type="GO" id="GO:0005524">
    <property type="term" value="F:ATP binding"/>
    <property type="evidence" value="ECO:0007669"/>
    <property type="project" value="InterPro"/>
</dbReference>
<feature type="region of interest" description="Disordered" evidence="1">
    <location>
        <begin position="703"/>
        <end position="730"/>
    </location>
</feature>
<name>A0A418W8T0_9PROT</name>